<dbReference type="OrthoDB" id="6382629at2759"/>
<evidence type="ECO:0000256" key="7">
    <source>
        <dbReference type="RuleBase" id="RU079119"/>
    </source>
</evidence>
<keyword evidence="10" id="KW-1185">Reference proteome</keyword>
<organism evidence="9 10">
    <name type="scientific">Daphnia galeata</name>
    <dbReference type="NCBI Taxonomy" id="27404"/>
    <lineage>
        <taxon>Eukaryota</taxon>
        <taxon>Metazoa</taxon>
        <taxon>Ecdysozoa</taxon>
        <taxon>Arthropoda</taxon>
        <taxon>Crustacea</taxon>
        <taxon>Branchiopoda</taxon>
        <taxon>Diplostraca</taxon>
        <taxon>Cladocera</taxon>
        <taxon>Anomopoda</taxon>
        <taxon>Daphniidae</taxon>
        <taxon>Daphnia</taxon>
    </lineage>
</organism>
<keyword evidence="2 7" id="KW-0808">Transferase</keyword>
<evidence type="ECO:0000256" key="6">
    <source>
        <dbReference type="ARBA" id="ARBA00023315"/>
    </source>
</evidence>
<dbReference type="InterPro" id="IPR039859">
    <property type="entry name" value="PFA4/ZDH16/20/ERF2-like"/>
</dbReference>
<evidence type="ECO:0000259" key="8">
    <source>
        <dbReference type="Pfam" id="PF01529"/>
    </source>
</evidence>
<keyword evidence="6 7" id="KW-0012">Acyltransferase</keyword>
<evidence type="ECO:0000313" key="9">
    <source>
        <dbReference type="EMBL" id="CAH0111725.1"/>
    </source>
</evidence>
<dbReference type="GO" id="GO:0019706">
    <property type="term" value="F:protein-cysteine S-palmitoyltransferase activity"/>
    <property type="evidence" value="ECO:0007669"/>
    <property type="project" value="UniProtKB-EC"/>
</dbReference>
<dbReference type="GO" id="GO:0006612">
    <property type="term" value="P:protein targeting to membrane"/>
    <property type="evidence" value="ECO:0007669"/>
    <property type="project" value="TreeGrafter"/>
</dbReference>
<dbReference type="PANTHER" id="PTHR22883:SF386">
    <property type="entry name" value="PALMITOYLTRANSFERASE"/>
    <property type="match status" value="1"/>
</dbReference>
<dbReference type="PANTHER" id="PTHR22883">
    <property type="entry name" value="ZINC FINGER DHHC DOMAIN CONTAINING PROTEIN"/>
    <property type="match status" value="1"/>
</dbReference>
<dbReference type="GO" id="GO:0016020">
    <property type="term" value="C:membrane"/>
    <property type="evidence" value="ECO:0007669"/>
    <property type="project" value="UniProtKB-SubCell"/>
</dbReference>
<evidence type="ECO:0000256" key="2">
    <source>
        <dbReference type="ARBA" id="ARBA00022679"/>
    </source>
</evidence>
<comment type="caution">
    <text evidence="9">The sequence shown here is derived from an EMBL/GenBank/DDBJ whole genome shotgun (WGS) entry which is preliminary data.</text>
</comment>
<dbReference type="Proteomes" id="UP000789390">
    <property type="component" value="Unassembled WGS sequence"/>
</dbReference>
<accession>A0A8J2RZ22</accession>
<gene>
    <name evidence="9" type="ORF">DGAL_LOCUS15379</name>
</gene>
<dbReference type="GO" id="GO:0005794">
    <property type="term" value="C:Golgi apparatus"/>
    <property type="evidence" value="ECO:0007669"/>
    <property type="project" value="TreeGrafter"/>
</dbReference>
<evidence type="ECO:0000313" key="10">
    <source>
        <dbReference type="Proteomes" id="UP000789390"/>
    </source>
</evidence>
<evidence type="ECO:0000256" key="3">
    <source>
        <dbReference type="ARBA" id="ARBA00022692"/>
    </source>
</evidence>
<dbReference type="EC" id="2.3.1.225" evidence="7"/>
<feature type="transmembrane region" description="Helical" evidence="7">
    <location>
        <begin position="127"/>
        <end position="146"/>
    </location>
</feature>
<keyword evidence="5 7" id="KW-0472">Membrane</keyword>
<comment type="subcellular location">
    <subcellularLocation>
        <location evidence="1">Membrane</location>
        <topology evidence="1">Multi-pass membrane protein</topology>
    </subcellularLocation>
</comment>
<dbReference type="Pfam" id="PF01529">
    <property type="entry name" value="DHHC"/>
    <property type="match status" value="1"/>
</dbReference>
<dbReference type="InterPro" id="IPR001594">
    <property type="entry name" value="Palmitoyltrfase_DHHC"/>
</dbReference>
<evidence type="ECO:0000256" key="4">
    <source>
        <dbReference type="ARBA" id="ARBA00022989"/>
    </source>
</evidence>
<dbReference type="GO" id="GO:0005783">
    <property type="term" value="C:endoplasmic reticulum"/>
    <property type="evidence" value="ECO:0007669"/>
    <property type="project" value="TreeGrafter"/>
</dbReference>
<proteinExistence type="inferred from homology"/>
<keyword evidence="4 7" id="KW-1133">Transmembrane helix</keyword>
<comment type="domain">
    <text evidence="7">The DHHC domain is required for palmitoyltransferase activity.</text>
</comment>
<comment type="similarity">
    <text evidence="7">Belongs to the DHHC palmitoyltransferase family.</text>
</comment>
<name>A0A8J2RZ22_9CRUS</name>
<keyword evidence="3 7" id="KW-0812">Transmembrane</keyword>
<reference evidence="9" key="1">
    <citation type="submission" date="2021-11" db="EMBL/GenBank/DDBJ databases">
        <authorList>
            <person name="Schell T."/>
        </authorList>
    </citation>
    <scope>NUCLEOTIDE SEQUENCE</scope>
    <source>
        <strain evidence="9">M5</strain>
    </source>
</reference>
<dbReference type="EMBL" id="CAKKLH010000316">
    <property type="protein sequence ID" value="CAH0111725.1"/>
    <property type="molecule type" value="Genomic_DNA"/>
</dbReference>
<dbReference type="PROSITE" id="PS50216">
    <property type="entry name" value="DHHC"/>
    <property type="match status" value="1"/>
</dbReference>
<dbReference type="AlphaFoldDB" id="A0A8J2RZ22"/>
<sequence length="216" mass="24733">MAPVISKRVGLMRYGVMLFSLAYLCLSIATAIYILMLQRSFTVTTIAIYCYIQVCANWRALFVNSSKDYGVLVEEGLEQDPQNFCPECNIFKNKKSHHCPLCEYCILRHDHHCFFLGTCIGLNNQRYFVILCLYTGVGSLYLSLQIFLTSDWVFQSLVQLFGAIHAVRLRFFPSQNNNSGQRIHGDCVQPVSNYWHVLHLHVWSSSSSPVPKRHVA</sequence>
<protein>
    <recommendedName>
        <fullName evidence="7">Palmitoyltransferase</fullName>
        <ecNumber evidence="7">2.3.1.225</ecNumber>
    </recommendedName>
</protein>
<feature type="domain" description="Palmitoyltransferase DHHC" evidence="8">
    <location>
        <begin position="79"/>
        <end position="149"/>
    </location>
</feature>
<evidence type="ECO:0000256" key="1">
    <source>
        <dbReference type="ARBA" id="ARBA00004141"/>
    </source>
</evidence>
<evidence type="ECO:0000256" key="5">
    <source>
        <dbReference type="ARBA" id="ARBA00023136"/>
    </source>
</evidence>
<comment type="catalytic activity">
    <reaction evidence="7">
        <text>L-cysteinyl-[protein] + hexadecanoyl-CoA = S-hexadecanoyl-L-cysteinyl-[protein] + CoA</text>
        <dbReference type="Rhea" id="RHEA:36683"/>
        <dbReference type="Rhea" id="RHEA-COMP:10131"/>
        <dbReference type="Rhea" id="RHEA-COMP:11032"/>
        <dbReference type="ChEBI" id="CHEBI:29950"/>
        <dbReference type="ChEBI" id="CHEBI:57287"/>
        <dbReference type="ChEBI" id="CHEBI:57379"/>
        <dbReference type="ChEBI" id="CHEBI:74151"/>
        <dbReference type="EC" id="2.3.1.225"/>
    </reaction>
</comment>
<feature type="transmembrane region" description="Helical" evidence="7">
    <location>
        <begin position="12"/>
        <end position="35"/>
    </location>
</feature>